<reference evidence="2 3" key="1">
    <citation type="journal article" date="2019" name="Sci. Rep.">
        <title>A multi-omics analysis of the grapevine pathogen Lasiodiplodia theobromae reveals that temperature affects the expression of virulence- and pathogenicity-related genes.</title>
        <authorList>
            <person name="Felix C."/>
            <person name="Meneses R."/>
            <person name="Goncalves M.F.M."/>
            <person name="Tilleman L."/>
            <person name="Duarte A.S."/>
            <person name="Jorrin-Novo J.V."/>
            <person name="Van de Peer Y."/>
            <person name="Deforce D."/>
            <person name="Van Nieuwerburgh F."/>
            <person name="Esteves A.C."/>
            <person name="Alves A."/>
        </authorList>
    </citation>
    <scope>NUCLEOTIDE SEQUENCE [LARGE SCALE GENOMIC DNA]</scope>
    <source>
        <strain evidence="2 3">LA-SOL3</strain>
    </source>
</reference>
<dbReference type="Proteomes" id="UP000325902">
    <property type="component" value="Unassembled WGS sequence"/>
</dbReference>
<proteinExistence type="predicted"/>
<gene>
    <name evidence="2" type="ORF">DBV05_g993</name>
</gene>
<name>A0A5N5DS88_9PEZI</name>
<evidence type="ECO:0000256" key="1">
    <source>
        <dbReference type="SAM" id="SignalP"/>
    </source>
</evidence>
<protein>
    <submittedName>
        <fullName evidence="2">Uncharacterized protein</fullName>
    </submittedName>
</protein>
<sequence>MLFAFSALCALTLLTPCVHAAARFRHGLQQLEQGLDKRQLVPPSIPSIVTLAVQTPSSTATSSSTVYSYYYPSPSALPTPITQQSQVETTYIPRITTCKGPPVAFEILQQTTLPFHNYTSTIYGQGPITCDTLYYTETTTICATTLPGIASRITISECTQDVTFSSDFATTIVTPRSTVTASDGHLSTITNAPSIQLRTTYYMAPWQSLTANVGVLPADVDVKVCHPRPGNDTIEDCIRAEESWAVLPVTLTSTYTSFVDLLATLTEGPGEYVVGTVHGQFVGNKTIVSLSTEMVMNYAYEAETISRGPRIDPFATDASSSGTPSNALALATATSSNTTPLPTIHLKSTTTRTRTVQLASSSAIGETEPTIRTDFSTETVYIGTSTVYVDDDLLFTKLPTAVMLFAESLTSSTQESTLAVFSAVLPAILSSTLRKDPAISYTASLDHFARGAVGDNSHAIPGFDQVAQHNNARTTIV</sequence>
<keyword evidence="3" id="KW-1185">Reference proteome</keyword>
<dbReference type="AlphaFoldDB" id="A0A5N5DS88"/>
<accession>A0A5N5DS88</accession>
<dbReference type="OrthoDB" id="4121208at2759"/>
<feature type="chain" id="PRO_5025010530" evidence="1">
    <location>
        <begin position="21"/>
        <end position="477"/>
    </location>
</feature>
<organism evidence="2 3">
    <name type="scientific">Lasiodiplodia theobromae</name>
    <dbReference type="NCBI Taxonomy" id="45133"/>
    <lineage>
        <taxon>Eukaryota</taxon>
        <taxon>Fungi</taxon>
        <taxon>Dikarya</taxon>
        <taxon>Ascomycota</taxon>
        <taxon>Pezizomycotina</taxon>
        <taxon>Dothideomycetes</taxon>
        <taxon>Dothideomycetes incertae sedis</taxon>
        <taxon>Botryosphaeriales</taxon>
        <taxon>Botryosphaeriaceae</taxon>
        <taxon>Lasiodiplodia</taxon>
    </lineage>
</organism>
<evidence type="ECO:0000313" key="2">
    <source>
        <dbReference type="EMBL" id="KAB2580617.1"/>
    </source>
</evidence>
<keyword evidence="1" id="KW-0732">Signal</keyword>
<comment type="caution">
    <text evidence="2">The sequence shown here is derived from an EMBL/GenBank/DDBJ whole genome shotgun (WGS) entry which is preliminary data.</text>
</comment>
<evidence type="ECO:0000313" key="3">
    <source>
        <dbReference type="Proteomes" id="UP000325902"/>
    </source>
</evidence>
<feature type="signal peptide" evidence="1">
    <location>
        <begin position="1"/>
        <end position="20"/>
    </location>
</feature>
<dbReference type="EMBL" id="VCHE01000003">
    <property type="protein sequence ID" value="KAB2580617.1"/>
    <property type="molecule type" value="Genomic_DNA"/>
</dbReference>